<evidence type="ECO:0000313" key="2">
    <source>
        <dbReference type="Proteomes" id="UP000006251"/>
    </source>
</evidence>
<gene>
    <name evidence="1" type="ORF">GPAL_0409</name>
</gene>
<keyword evidence="2" id="KW-1185">Reference proteome</keyword>
<dbReference type="AlphaFoldDB" id="K6Y3E2"/>
<organism evidence="1 2">
    <name type="scientific">Brumicola pallidula DSM 14239 = ACAM 615</name>
    <dbReference type="NCBI Taxonomy" id="1121922"/>
    <lineage>
        <taxon>Bacteria</taxon>
        <taxon>Pseudomonadati</taxon>
        <taxon>Pseudomonadota</taxon>
        <taxon>Gammaproteobacteria</taxon>
        <taxon>Alteromonadales</taxon>
        <taxon>Alteromonadaceae</taxon>
        <taxon>Brumicola</taxon>
    </lineage>
</organism>
<dbReference type="EMBL" id="BAEQ01000009">
    <property type="protein sequence ID" value="GAC27289.1"/>
    <property type="molecule type" value="Genomic_DNA"/>
</dbReference>
<accession>K6Y3E2</accession>
<protein>
    <submittedName>
        <fullName evidence="1">Uncharacterized protein</fullName>
    </submittedName>
</protein>
<name>K6Y3E2_9ALTE</name>
<evidence type="ECO:0000313" key="1">
    <source>
        <dbReference type="EMBL" id="GAC27289.1"/>
    </source>
</evidence>
<comment type="caution">
    <text evidence="1">The sequence shown here is derived from an EMBL/GenBank/DDBJ whole genome shotgun (WGS) entry which is preliminary data.</text>
</comment>
<proteinExistence type="predicted"/>
<sequence>MLVIILPAILLYSDKKELKRVAQGKPAERTKEYWQIIILCITPCF</sequence>
<reference evidence="2" key="1">
    <citation type="journal article" date="2014" name="Environ. Microbiol.">
        <title>Comparative genomics of the marine bacterial genus Glaciecola reveals the high degree of genomic diversity and genomic characteristic for cold adaptation.</title>
        <authorList>
            <person name="Qin Q.L."/>
            <person name="Xie B.B."/>
            <person name="Yu Y."/>
            <person name="Shu Y.L."/>
            <person name="Rong J.C."/>
            <person name="Zhang Y.J."/>
            <person name="Zhao D.L."/>
            <person name="Chen X.L."/>
            <person name="Zhang X.Y."/>
            <person name="Chen B."/>
            <person name="Zhou B.C."/>
            <person name="Zhang Y.Z."/>
        </authorList>
    </citation>
    <scope>NUCLEOTIDE SEQUENCE [LARGE SCALE GENOMIC DNA]</scope>
    <source>
        <strain evidence="2">ACAM 615</strain>
    </source>
</reference>
<dbReference type="Proteomes" id="UP000006251">
    <property type="component" value="Unassembled WGS sequence"/>
</dbReference>